<proteinExistence type="predicted"/>
<gene>
    <name evidence="2" type="ORF">PUN28_015443</name>
</gene>
<evidence type="ECO:0000313" key="3">
    <source>
        <dbReference type="Proteomes" id="UP001430953"/>
    </source>
</evidence>
<protein>
    <submittedName>
        <fullName evidence="2">Uncharacterized protein</fullName>
    </submittedName>
</protein>
<evidence type="ECO:0000256" key="1">
    <source>
        <dbReference type="SAM" id="MobiDB-lite"/>
    </source>
</evidence>
<accession>A0AAW2EVG0</accession>
<feature type="compositionally biased region" description="Polar residues" evidence="1">
    <location>
        <begin position="1"/>
        <end position="10"/>
    </location>
</feature>
<dbReference type="EMBL" id="JADYXP020000017">
    <property type="protein sequence ID" value="KAL0106925.1"/>
    <property type="molecule type" value="Genomic_DNA"/>
</dbReference>
<comment type="caution">
    <text evidence="2">The sequence shown here is derived from an EMBL/GenBank/DDBJ whole genome shotgun (WGS) entry which is preliminary data.</text>
</comment>
<name>A0AAW2EVG0_9HYME</name>
<feature type="compositionally biased region" description="Basic and acidic residues" evidence="1">
    <location>
        <begin position="48"/>
        <end position="70"/>
    </location>
</feature>
<reference evidence="2 3" key="1">
    <citation type="submission" date="2023-03" db="EMBL/GenBank/DDBJ databases">
        <title>High recombination rates correlate with genetic variation in Cardiocondyla obscurior ants.</title>
        <authorList>
            <person name="Errbii M."/>
        </authorList>
    </citation>
    <scope>NUCLEOTIDE SEQUENCE [LARGE SCALE GENOMIC DNA]</scope>
    <source>
        <strain evidence="2">Alpha-2009</strain>
        <tissue evidence="2">Whole body</tissue>
    </source>
</reference>
<feature type="compositionally biased region" description="Basic and acidic residues" evidence="1">
    <location>
        <begin position="11"/>
        <end position="30"/>
    </location>
</feature>
<dbReference type="Proteomes" id="UP001430953">
    <property type="component" value="Unassembled WGS sequence"/>
</dbReference>
<evidence type="ECO:0000313" key="2">
    <source>
        <dbReference type="EMBL" id="KAL0106925.1"/>
    </source>
</evidence>
<keyword evidence="3" id="KW-1185">Reference proteome</keyword>
<organism evidence="2 3">
    <name type="scientific">Cardiocondyla obscurior</name>
    <dbReference type="NCBI Taxonomy" id="286306"/>
    <lineage>
        <taxon>Eukaryota</taxon>
        <taxon>Metazoa</taxon>
        <taxon>Ecdysozoa</taxon>
        <taxon>Arthropoda</taxon>
        <taxon>Hexapoda</taxon>
        <taxon>Insecta</taxon>
        <taxon>Pterygota</taxon>
        <taxon>Neoptera</taxon>
        <taxon>Endopterygota</taxon>
        <taxon>Hymenoptera</taxon>
        <taxon>Apocrita</taxon>
        <taxon>Aculeata</taxon>
        <taxon>Formicoidea</taxon>
        <taxon>Formicidae</taxon>
        <taxon>Myrmicinae</taxon>
        <taxon>Cardiocondyla</taxon>
    </lineage>
</organism>
<feature type="region of interest" description="Disordered" evidence="1">
    <location>
        <begin position="1"/>
        <end position="70"/>
    </location>
</feature>
<sequence length="70" mass="7900">MRWNTRVTTNAKDEKEAGKASDDNEEREVGEVGSWEDIGQQRSSTPEDESRAAVKAKDEKEGISTMRNEE</sequence>
<dbReference type="AlphaFoldDB" id="A0AAW2EVG0"/>